<dbReference type="AlphaFoldDB" id="A0A845ATK1"/>
<sequence length="216" mass="24149">MGDSTAMATRTAARAFDVKPLFAEPYFITNIADAISTKQEAFIKALKMNTNQVNQISDELYLFNRPEMKSVAKAVQEALDTYASEVMGVQHRLEVTQSWALMNPPGVGMHGHTHSNSMVSGSLYYTDMPDPPGNMIFERHNTYRQIELGIDGRKQNIYNAPRNAVVPKKGDLVLFSSSLQHYVEANSSQQNRHSIAFNTFVRGTIGSFRDVSELKL</sequence>
<organism evidence="1 2">
    <name type="scientific">Parerythrobacter jejuensis</name>
    <dbReference type="NCBI Taxonomy" id="795812"/>
    <lineage>
        <taxon>Bacteria</taxon>
        <taxon>Pseudomonadati</taxon>
        <taxon>Pseudomonadota</taxon>
        <taxon>Alphaproteobacteria</taxon>
        <taxon>Sphingomonadales</taxon>
        <taxon>Erythrobacteraceae</taxon>
        <taxon>Parerythrobacter</taxon>
    </lineage>
</organism>
<dbReference type="Gene3D" id="2.60.120.620">
    <property type="entry name" value="q2cbj1_9rhob like domain"/>
    <property type="match status" value="1"/>
</dbReference>
<evidence type="ECO:0008006" key="3">
    <source>
        <dbReference type="Google" id="ProtNLM"/>
    </source>
</evidence>
<evidence type="ECO:0000313" key="2">
    <source>
        <dbReference type="Proteomes" id="UP000446786"/>
    </source>
</evidence>
<accession>A0A845ATK1</accession>
<dbReference type="InterPro" id="IPR012668">
    <property type="entry name" value="CHP02466"/>
</dbReference>
<dbReference type="EMBL" id="WTYE01000001">
    <property type="protein sequence ID" value="MXP32687.1"/>
    <property type="molecule type" value="Genomic_DNA"/>
</dbReference>
<evidence type="ECO:0000313" key="1">
    <source>
        <dbReference type="EMBL" id="MXP32687.1"/>
    </source>
</evidence>
<protein>
    <recommendedName>
        <fullName evidence="3">Fe2OG dioxygenase domain-containing protein</fullName>
    </recommendedName>
</protein>
<dbReference type="SUPFAM" id="SSF51197">
    <property type="entry name" value="Clavaminate synthase-like"/>
    <property type="match status" value="1"/>
</dbReference>
<proteinExistence type="predicted"/>
<keyword evidence="2" id="KW-1185">Reference proteome</keyword>
<name>A0A845ATK1_9SPHN</name>
<dbReference type="OrthoDB" id="9783136at2"/>
<reference evidence="1 2" key="1">
    <citation type="submission" date="2019-12" db="EMBL/GenBank/DDBJ databases">
        <title>Genomic-based taxomic classification of the family Erythrobacteraceae.</title>
        <authorList>
            <person name="Xu L."/>
        </authorList>
    </citation>
    <scope>NUCLEOTIDE SEQUENCE [LARGE SCALE GENOMIC DNA]</scope>
    <source>
        <strain evidence="1 2">JCM 16677</strain>
    </source>
</reference>
<dbReference type="Pfam" id="PF13759">
    <property type="entry name" value="2OG-FeII_Oxy_5"/>
    <property type="match status" value="1"/>
</dbReference>
<comment type="caution">
    <text evidence="1">The sequence shown here is derived from an EMBL/GenBank/DDBJ whole genome shotgun (WGS) entry which is preliminary data.</text>
</comment>
<gene>
    <name evidence="1" type="ORF">GRI94_12730</name>
</gene>
<dbReference type="Proteomes" id="UP000446786">
    <property type="component" value="Unassembled WGS sequence"/>
</dbReference>